<dbReference type="CDD" id="cd05121">
    <property type="entry name" value="ABC1_ADCK3-like"/>
    <property type="match status" value="1"/>
</dbReference>
<proteinExistence type="inferred from homology"/>
<accession>A0ABT7V3I1</accession>
<evidence type="ECO:0000313" key="5">
    <source>
        <dbReference type="EMBL" id="MDM8271157.1"/>
    </source>
</evidence>
<name>A0ABT7V3I1_9ACTN</name>
<dbReference type="EMBL" id="JAUDEA010000007">
    <property type="protein sequence ID" value="MDM8271157.1"/>
    <property type="molecule type" value="Genomic_DNA"/>
</dbReference>
<dbReference type="SUPFAM" id="SSF56112">
    <property type="entry name" value="Protein kinase-like (PK-like)"/>
    <property type="match status" value="1"/>
</dbReference>
<feature type="region of interest" description="Disordered" evidence="2">
    <location>
        <begin position="1"/>
        <end position="35"/>
    </location>
</feature>
<keyword evidence="6" id="KW-1185">Reference proteome</keyword>
<keyword evidence="3" id="KW-1133">Transmembrane helix</keyword>
<dbReference type="InterPro" id="IPR011009">
    <property type="entry name" value="Kinase-like_dom_sf"/>
</dbReference>
<evidence type="ECO:0000256" key="3">
    <source>
        <dbReference type="SAM" id="Phobius"/>
    </source>
</evidence>
<sequence>MTPSERDERVDDASGEGPDVPEVPEGAEGGRGLGSTRTSQEIIDAWYERMVSGEEGSGLQTIGLFGGRSGEDYGLSRGSRLARIGQIVSIVRRYDIFHGLTPKSLRRMLEELGPTFVKAGQILSMRSEILPQSFMRELGKLRTDVEPMDRNTVLEALRAEYETPIEDIFDAIDDQPLGSASVAQVHKARLVTGEMVALKIQRPHVQEIMAQDISIMRSLARYASKFMGDEQFLDLRSVVDELWQSFREETDFLVEARSLEEFRRNNAGCAFVDCPKPYPTLCTKHVVVMDYVEGIPINDATRLVREGYDLSEIGIKLADNYTSQMLDDGFFHADPHPGNLVIRDGKIVYLDLGIMGRLSSHDRSAMRDMVTAVAQCDSPGLAEGLKRFSISDTSEVDDAHLLADLDAIVADYGLADLSDLDVGAFLNSLISMAQKDGIELPSSVTMLARSLVTLEGTVHALLPGTSIVEIIHAHLRAHTSASELARRETKRIARETVAATHGLLSAASDAGLAMRMLTRGQLRVNLDLAGTEDPLEDLARIANRVTLSVIIAGLFIGSSVVYYARIQPVIFGIPIIGFVGYLAALVLGVWVAQDIIRESHRRRRRR</sequence>
<dbReference type="RefSeq" id="WP_289511246.1">
    <property type="nucleotide sequence ID" value="NZ_JAUDEA010000007.1"/>
</dbReference>
<dbReference type="Proteomes" id="UP001529256">
    <property type="component" value="Unassembled WGS sequence"/>
</dbReference>
<feature type="domain" description="ABC1 atypical kinase-like" evidence="4">
    <location>
        <begin position="140"/>
        <end position="383"/>
    </location>
</feature>
<gene>
    <name evidence="5" type="ORF">QUW25_05650</name>
</gene>
<reference evidence="6" key="1">
    <citation type="submission" date="2023-06" db="EMBL/GenBank/DDBJ databases">
        <title>Identification and characterization of horizontal gene transfer across gut microbiota members of farm animals based on homology search.</title>
        <authorList>
            <person name="Zeman M."/>
            <person name="Kubasova T."/>
            <person name="Jahodarova E."/>
            <person name="Nykrynova M."/>
            <person name="Rychlik I."/>
        </authorList>
    </citation>
    <scope>NUCLEOTIDE SEQUENCE [LARGE SCALE GENOMIC DNA]</scope>
    <source>
        <strain evidence="6">153_Feed</strain>
    </source>
</reference>
<keyword evidence="3" id="KW-0812">Transmembrane</keyword>
<dbReference type="InterPro" id="IPR050154">
    <property type="entry name" value="UbiB_kinase"/>
</dbReference>
<comment type="caution">
    <text evidence="5">The sequence shown here is derived from an EMBL/GenBank/DDBJ whole genome shotgun (WGS) entry which is preliminary data.</text>
</comment>
<evidence type="ECO:0000256" key="1">
    <source>
        <dbReference type="ARBA" id="ARBA00009670"/>
    </source>
</evidence>
<dbReference type="PANTHER" id="PTHR10566">
    <property type="entry name" value="CHAPERONE-ACTIVITY OF BC1 COMPLEX CABC1 -RELATED"/>
    <property type="match status" value="1"/>
</dbReference>
<evidence type="ECO:0000256" key="2">
    <source>
        <dbReference type="SAM" id="MobiDB-lite"/>
    </source>
</evidence>
<protein>
    <submittedName>
        <fullName evidence="5">AarF/UbiB family protein</fullName>
    </submittedName>
</protein>
<dbReference type="PANTHER" id="PTHR10566:SF113">
    <property type="entry name" value="PROTEIN ACTIVITY OF BC1 COMPLEX KINASE 7, CHLOROPLASTIC"/>
    <property type="match status" value="1"/>
</dbReference>
<feature type="transmembrane region" description="Helical" evidence="3">
    <location>
        <begin position="545"/>
        <end position="564"/>
    </location>
</feature>
<keyword evidence="3" id="KW-0472">Membrane</keyword>
<reference evidence="5 6" key="2">
    <citation type="submission" date="2023-06" db="EMBL/GenBank/DDBJ databases">
        <title>Identification and characterization of horizontal gene transfer across gut microbiota members of farm animals based on homology search.</title>
        <authorList>
            <person name="Schwarzerova J."/>
            <person name="Nykrynova M."/>
            <person name="Jureckova K."/>
            <person name="Cejkova D."/>
            <person name="Rychlik I."/>
        </authorList>
    </citation>
    <scope>NUCLEOTIDE SEQUENCE [LARGE SCALE GENOMIC DNA]</scope>
    <source>
        <strain evidence="5 6">153_Feed</strain>
    </source>
</reference>
<dbReference type="InterPro" id="IPR004147">
    <property type="entry name" value="ABC1_dom"/>
</dbReference>
<evidence type="ECO:0000313" key="6">
    <source>
        <dbReference type="Proteomes" id="UP001529256"/>
    </source>
</evidence>
<feature type="transmembrane region" description="Helical" evidence="3">
    <location>
        <begin position="570"/>
        <end position="596"/>
    </location>
</feature>
<comment type="similarity">
    <text evidence="1">Belongs to the protein kinase superfamily. ADCK protein kinase family.</text>
</comment>
<feature type="compositionally biased region" description="Basic and acidic residues" evidence="2">
    <location>
        <begin position="1"/>
        <end position="12"/>
    </location>
</feature>
<dbReference type="Pfam" id="PF03109">
    <property type="entry name" value="ABC1"/>
    <property type="match status" value="1"/>
</dbReference>
<evidence type="ECO:0000259" key="4">
    <source>
        <dbReference type="Pfam" id="PF03109"/>
    </source>
</evidence>
<reference evidence="5 6" key="3">
    <citation type="submission" date="2023-06" db="EMBL/GenBank/DDBJ databases">
        <authorList>
            <person name="Zeman M."/>
            <person name="Kubasova T."/>
            <person name="Jahodarova E."/>
            <person name="Nykrynova M."/>
            <person name="Rychlik I."/>
        </authorList>
    </citation>
    <scope>NUCLEOTIDE SEQUENCE [LARGE SCALE GENOMIC DNA]</scope>
    <source>
        <strain evidence="5 6">153_Feed</strain>
    </source>
</reference>
<organism evidence="5 6">
    <name type="scientific">Thermophilibacter provencensis</name>
    <dbReference type="NCBI Taxonomy" id="1852386"/>
    <lineage>
        <taxon>Bacteria</taxon>
        <taxon>Bacillati</taxon>
        <taxon>Actinomycetota</taxon>
        <taxon>Coriobacteriia</taxon>
        <taxon>Coriobacteriales</taxon>
        <taxon>Atopobiaceae</taxon>
        <taxon>Thermophilibacter</taxon>
    </lineage>
</organism>